<protein>
    <submittedName>
        <fullName evidence="13">HIPL1 protein</fullName>
    </submittedName>
</protein>
<keyword evidence="8" id="KW-0325">Glycoprotein</keyword>
<dbReference type="Proteomes" id="UP001140206">
    <property type="component" value="Chromosome 4"/>
</dbReference>
<dbReference type="Pfam" id="PF07995">
    <property type="entry name" value="GSDH"/>
    <property type="match status" value="1"/>
</dbReference>
<evidence type="ECO:0000256" key="10">
    <source>
        <dbReference type="ARBA" id="ARBA00061483"/>
    </source>
</evidence>
<evidence type="ECO:0000256" key="9">
    <source>
        <dbReference type="ARBA" id="ARBA00023288"/>
    </source>
</evidence>
<evidence type="ECO:0000256" key="11">
    <source>
        <dbReference type="SAM" id="SignalP"/>
    </source>
</evidence>
<feature type="signal peptide" evidence="11">
    <location>
        <begin position="1"/>
        <end position="23"/>
    </location>
</feature>
<dbReference type="InterPro" id="IPR012938">
    <property type="entry name" value="Glc/Sorbosone_DH"/>
</dbReference>
<comment type="similarity">
    <text evidence="10">Belongs to the PQQ oxidoreductase GdhB family.</text>
</comment>
<evidence type="ECO:0000256" key="6">
    <source>
        <dbReference type="ARBA" id="ARBA00023002"/>
    </source>
</evidence>
<evidence type="ECO:0000256" key="3">
    <source>
        <dbReference type="ARBA" id="ARBA00022475"/>
    </source>
</evidence>
<keyword evidence="6" id="KW-0560">Oxidoreductase</keyword>
<evidence type="ECO:0000256" key="2">
    <source>
        <dbReference type="ARBA" id="ARBA00004193"/>
    </source>
</evidence>
<name>A0AAV8D2C2_9POAL</name>
<keyword evidence="9" id="KW-0449">Lipoprotein</keyword>
<gene>
    <name evidence="13" type="ORF">LUZ62_070922</name>
</gene>
<evidence type="ECO:0000256" key="1">
    <source>
        <dbReference type="ARBA" id="ARBA00001931"/>
    </source>
</evidence>
<sequence length="686" mass="75053">MRWEEMAPFVLLLSLLLLPICNSLPLCMDQSYPKKINSSLTFCGYSDRACCSDSDDLAIQDQFTQMNISDAACADVMKSVLCAQCNPYAFSLYSKSKSYPVLCTSNLVASSPPSNSTTDFCTQTWDTCKDVTIPNSPFSTSSNSPNKLSGSFKGESDFCGAVGGSATDQTICFNGGTSVGFNGTQAAPPPQGICLERLFNGSYTNIEPHPDGSNRIFLATQSGKIFLATVPPQGSGKTLDIDLTNPFIDLTDLVHFDNEFGLNGFTFHPNFNTNGRFFVAYNCDKSKTATCSGKCSCNSEINCDPSKLGTNNGALPCQYQSVIAEYTVNGSSASPSTAKNANPAEVVRVFTMGLPYTTHHAGEVFFGPNDGYLYYMMGDGGNTGDPWNFAQNKKSMLGKLLRFNVNDMPTQDMIDNLTLWGNYSIPKDNPYFTDRTFRPEVYSYGFRNPWRCSYDAEKPNYLFCGDTGENTYEEINLMSKGGNYGWRVYQGNNLYFPPWAPGPNISANSIDPIFSVLGYNRSEVNNNLGSAAIVPGYVYRGKTDPCLYGRYIYGDLYANDMFTGVETPVGSGNFTRDRITFTCTKSSPIPCDFTGKSTLPSLGYIFSFGQDNNKDVFYLTSKGVYRVVRPSMCNYSCLLEKTNPLSPPAPPPSSALDTSKPSLGFKLEGSVVLVLTCFVILLGLRL</sequence>
<reference evidence="13" key="1">
    <citation type="submission" date="2022-08" db="EMBL/GenBank/DDBJ databases">
        <authorList>
            <person name="Marques A."/>
        </authorList>
    </citation>
    <scope>NUCLEOTIDE SEQUENCE</scope>
    <source>
        <strain evidence="13">RhyPub2mFocal</strain>
        <tissue evidence="13">Leaves</tissue>
    </source>
</reference>
<feature type="domain" description="Glucose/Sorbosone dehydrogenase" evidence="12">
    <location>
        <begin position="248"/>
        <end position="492"/>
    </location>
</feature>
<dbReference type="InterPro" id="IPR011041">
    <property type="entry name" value="Quinoprot_gluc/sorb_DH_b-prop"/>
</dbReference>
<evidence type="ECO:0000313" key="13">
    <source>
        <dbReference type="EMBL" id="KAJ4760547.1"/>
    </source>
</evidence>
<dbReference type="Gene3D" id="2.120.10.30">
    <property type="entry name" value="TolB, C-terminal domain"/>
    <property type="match status" value="1"/>
</dbReference>
<keyword evidence="3" id="KW-1003">Cell membrane</keyword>
<accession>A0AAV8D2C2</accession>
<dbReference type="EMBL" id="JAMFTS010000004">
    <property type="protein sequence ID" value="KAJ4760547.1"/>
    <property type="molecule type" value="Genomic_DNA"/>
</dbReference>
<organism evidence="13 14">
    <name type="scientific">Rhynchospora pubera</name>
    <dbReference type="NCBI Taxonomy" id="906938"/>
    <lineage>
        <taxon>Eukaryota</taxon>
        <taxon>Viridiplantae</taxon>
        <taxon>Streptophyta</taxon>
        <taxon>Embryophyta</taxon>
        <taxon>Tracheophyta</taxon>
        <taxon>Spermatophyta</taxon>
        <taxon>Magnoliopsida</taxon>
        <taxon>Liliopsida</taxon>
        <taxon>Poales</taxon>
        <taxon>Cyperaceae</taxon>
        <taxon>Cyperoideae</taxon>
        <taxon>Rhynchosporeae</taxon>
        <taxon>Rhynchospora</taxon>
    </lineage>
</organism>
<proteinExistence type="inferred from homology"/>
<dbReference type="SUPFAM" id="SSF50952">
    <property type="entry name" value="Soluble quinoprotein glucose dehydrogenase"/>
    <property type="match status" value="1"/>
</dbReference>
<dbReference type="InterPro" id="IPR011042">
    <property type="entry name" value="6-blade_b-propeller_TolB-like"/>
</dbReference>
<keyword evidence="5" id="KW-0634">PQQ</keyword>
<evidence type="ECO:0000256" key="4">
    <source>
        <dbReference type="ARBA" id="ARBA00022729"/>
    </source>
</evidence>
<dbReference type="PANTHER" id="PTHR19328">
    <property type="entry name" value="HEDGEHOG-INTERACTING PROTEIN"/>
    <property type="match status" value="1"/>
</dbReference>
<comment type="cofactor">
    <cofactor evidence="1">
        <name>pyrroloquinoline quinone</name>
        <dbReference type="ChEBI" id="CHEBI:58442"/>
    </cofactor>
</comment>
<dbReference type="GO" id="GO:0005886">
    <property type="term" value="C:plasma membrane"/>
    <property type="evidence" value="ECO:0007669"/>
    <property type="project" value="UniProtKB-SubCell"/>
</dbReference>
<dbReference type="FunFam" id="2.120.10.30:FF:000067">
    <property type="entry name" value="HHIP-like 1"/>
    <property type="match status" value="1"/>
</dbReference>
<dbReference type="GO" id="GO:0016491">
    <property type="term" value="F:oxidoreductase activity"/>
    <property type="evidence" value="ECO:0007669"/>
    <property type="project" value="UniProtKB-KW"/>
</dbReference>
<feature type="chain" id="PRO_5043574799" evidence="11">
    <location>
        <begin position="24"/>
        <end position="686"/>
    </location>
</feature>
<evidence type="ECO:0000256" key="7">
    <source>
        <dbReference type="ARBA" id="ARBA00023136"/>
    </source>
</evidence>
<evidence type="ECO:0000259" key="12">
    <source>
        <dbReference type="Pfam" id="PF07995"/>
    </source>
</evidence>
<comment type="subcellular location">
    <subcellularLocation>
        <location evidence="2">Cell membrane</location>
        <topology evidence="2">Lipid-anchor</topology>
    </subcellularLocation>
</comment>
<comment type="caution">
    <text evidence="13">The sequence shown here is derived from an EMBL/GenBank/DDBJ whole genome shotgun (WGS) entry which is preliminary data.</text>
</comment>
<keyword evidence="4 11" id="KW-0732">Signal</keyword>
<evidence type="ECO:0000313" key="14">
    <source>
        <dbReference type="Proteomes" id="UP001140206"/>
    </source>
</evidence>
<evidence type="ECO:0000256" key="8">
    <source>
        <dbReference type="ARBA" id="ARBA00023180"/>
    </source>
</evidence>
<keyword evidence="14" id="KW-1185">Reference proteome</keyword>
<evidence type="ECO:0000256" key="5">
    <source>
        <dbReference type="ARBA" id="ARBA00022891"/>
    </source>
</evidence>
<keyword evidence="7" id="KW-0472">Membrane</keyword>
<dbReference type="PANTHER" id="PTHR19328:SF35">
    <property type="entry name" value="OS07G0193000 PROTEIN"/>
    <property type="match status" value="1"/>
</dbReference>
<dbReference type="AlphaFoldDB" id="A0AAV8D2C2"/>